<evidence type="ECO:0000259" key="2">
    <source>
        <dbReference type="PROSITE" id="PS50056"/>
    </source>
</evidence>
<evidence type="ECO:0000313" key="4">
    <source>
        <dbReference type="Proteomes" id="UP000638263"/>
    </source>
</evidence>
<accession>A0A917RNG2</accession>
<organism evidence="3 4">
    <name type="scientific">Nocardia jinanensis</name>
    <dbReference type="NCBI Taxonomy" id="382504"/>
    <lineage>
        <taxon>Bacteria</taxon>
        <taxon>Bacillati</taxon>
        <taxon>Actinomycetota</taxon>
        <taxon>Actinomycetes</taxon>
        <taxon>Mycobacteriales</taxon>
        <taxon>Nocardiaceae</taxon>
        <taxon>Nocardia</taxon>
    </lineage>
</organism>
<dbReference type="EMBL" id="BMMH01000006">
    <property type="protein sequence ID" value="GGL15922.1"/>
    <property type="molecule type" value="Genomic_DNA"/>
</dbReference>
<feature type="domain" description="Tyrosine specific protein phosphatases" evidence="2">
    <location>
        <begin position="136"/>
        <end position="196"/>
    </location>
</feature>
<dbReference type="PROSITE" id="PS50056">
    <property type="entry name" value="TYR_PHOSPHATASE_2"/>
    <property type="match status" value="1"/>
</dbReference>
<dbReference type="PANTHER" id="PTHR31126:SF1">
    <property type="entry name" value="TYROSINE SPECIFIC PROTEIN PHOSPHATASES DOMAIN-CONTAINING PROTEIN"/>
    <property type="match status" value="1"/>
</dbReference>
<dbReference type="InterPro" id="IPR016130">
    <property type="entry name" value="Tyr_Pase_AS"/>
</dbReference>
<keyword evidence="4" id="KW-1185">Reference proteome</keyword>
<proteinExistence type="inferred from homology"/>
<dbReference type="Proteomes" id="UP000638263">
    <property type="component" value="Unassembled WGS sequence"/>
</dbReference>
<dbReference type="Pfam" id="PF13350">
    <property type="entry name" value="Y_phosphatase3"/>
    <property type="match status" value="1"/>
</dbReference>
<dbReference type="PANTHER" id="PTHR31126">
    <property type="entry name" value="TYROSINE-PROTEIN PHOSPHATASE"/>
    <property type="match status" value="1"/>
</dbReference>
<comment type="similarity">
    <text evidence="1">Belongs to the protein-tyrosine phosphatase family.</text>
</comment>
<sequence length="265" mass="28806">MRRRIPIPGTSNLRDVGGYPTVDDRVVASGRLFRSEALVMPGGSGSYAIYDESARAEYQRLGLRTVIDLRAGQETSRAPTAWAQVCGARLVLLPVAEGGEGADTNYIRMLISGELDGFGIEDMARFYTDLLLRRAEQFGAAYRVLAEDRDLPALVHCAAGKDRTGVFTALVLSSLGVPDELVIEDYALTELLRPNRIDAYADRFTAVGRDPEIARVLFESPAAAMASTLRYLQEQYGGARGYLAEMARVPAEVVDAVCSNLLLAP</sequence>
<gene>
    <name evidence="3" type="ORF">GCM10011588_33230</name>
</gene>
<evidence type="ECO:0000313" key="3">
    <source>
        <dbReference type="EMBL" id="GGL15922.1"/>
    </source>
</evidence>
<reference evidence="3" key="2">
    <citation type="submission" date="2020-09" db="EMBL/GenBank/DDBJ databases">
        <authorList>
            <person name="Sun Q."/>
            <person name="Zhou Y."/>
        </authorList>
    </citation>
    <scope>NUCLEOTIDE SEQUENCE</scope>
    <source>
        <strain evidence="3">CGMCC 4.3508</strain>
    </source>
</reference>
<dbReference type="InterPro" id="IPR000387">
    <property type="entry name" value="Tyr_Pase_dom"/>
</dbReference>
<dbReference type="PROSITE" id="PS00383">
    <property type="entry name" value="TYR_PHOSPHATASE_1"/>
    <property type="match status" value="1"/>
</dbReference>
<dbReference type="InterPro" id="IPR029021">
    <property type="entry name" value="Prot-tyrosine_phosphatase-like"/>
</dbReference>
<dbReference type="InterPro" id="IPR026893">
    <property type="entry name" value="Tyr/Ser_Pase_IphP-type"/>
</dbReference>
<reference evidence="3" key="1">
    <citation type="journal article" date="2014" name="Int. J. Syst. Evol. Microbiol.">
        <title>Complete genome sequence of Corynebacterium casei LMG S-19264T (=DSM 44701T), isolated from a smear-ripened cheese.</title>
        <authorList>
            <consortium name="US DOE Joint Genome Institute (JGI-PGF)"/>
            <person name="Walter F."/>
            <person name="Albersmeier A."/>
            <person name="Kalinowski J."/>
            <person name="Ruckert C."/>
        </authorList>
    </citation>
    <scope>NUCLEOTIDE SEQUENCE</scope>
    <source>
        <strain evidence="3">CGMCC 4.3508</strain>
    </source>
</reference>
<comment type="caution">
    <text evidence="3">The sequence shown here is derived from an EMBL/GenBank/DDBJ whole genome shotgun (WGS) entry which is preliminary data.</text>
</comment>
<dbReference type="Gene3D" id="3.90.190.10">
    <property type="entry name" value="Protein tyrosine phosphatase superfamily"/>
    <property type="match status" value="1"/>
</dbReference>
<protein>
    <submittedName>
        <fullName evidence="3">Protein-tyrosine-phosphatase</fullName>
    </submittedName>
</protein>
<dbReference type="AlphaFoldDB" id="A0A917RNG2"/>
<dbReference type="SUPFAM" id="SSF52799">
    <property type="entry name" value="(Phosphotyrosine protein) phosphatases II"/>
    <property type="match status" value="1"/>
</dbReference>
<evidence type="ECO:0000256" key="1">
    <source>
        <dbReference type="ARBA" id="ARBA00009580"/>
    </source>
</evidence>
<dbReference type="GO" id="GO:0004721">
    <property type="term" value="F:phosphoprotein phosphatase activity"/>
    <property type="evidence" value="ECO:0007669"/>
    <property type="project" value="InterPro"/>
</dbReference>
<name>A0A917RNG2_9NOCA</name>